<dbReference type="Proteomes" id="UP001219525">
    <property type="component" value="Unassembled WGS sequence"/>
</dbReference>
<accession>A0AAD6UY58</accession>
<gene>
    <name evidence="1" type="ORF">GGX14DRAFT_593841</name>
</gene>
<sequence>MTTGESFWIKSIMEPLRPFRASDWERVLVYAPHVKHLVTNSVDLLPIFPEVSRWLPRNVLPNLQGLHWTQQQNNFQYIDYFLSSQLTTIRILDTSLAALSLLSGLARRCPQLTNITLFPPISTRDSQPEVFSAVSLCVRGLHGIETLITDTVDQPALEHLSRLSSVRHLRLGGVPPTLSALPRDQALFPSLQKLHLSSRIESTTRFLEWCNKLRLATFAATCAAFPTADAVHRLFSAASRGISHLPLMEFAMSNEFNILDSWDSTDYLIRPQSLRSLFCFVNLTSVSISTAMGIDLDDSTVTDMARSWPYIQCLELQSYFGHVVLRPRATLQCLEAFPKYCPHLTMLCLTFDATVIPTSQAGLSLQCLRVLRVDASPISTALPVAQFLKHNFPSLRTISTLQDHGQYEYLWRNVVSLLA</sequence>
<dbReference type="Gene3D" id="3.80.10.10">
    <property type="entry name" value="Ribonuclease Inhibitor"/>
    <property type="match status" value="1"/>
</dbReference>
<dbReference type="SUPFAM" id="SSF52047">
    <property type="entry name" value="RNI-like"/>
    <property type="match status" value="1"/>
</dbReference>
<evidence type="ECO:0000313" key="1">
    <source>
        <dbReference type="EMBL" id="KAJ7192801.1"/>
    </source>
</evidence>
<reference evidence="1" key="1">
    <citation type="submission" date="2023-03" db="EMBL/GenBank/DDBJ databases">
        <title>Massive genome expansion in bonnet fungi (Mycena s.s.) driven by repeated elements and novel gene families across ecological guilds.</title>
        <authorList>
            <consortium name="Lawrence Berkeley National Laboratory"/>
            <person name="Harder C.B."/>
            <person name="Miyauchi S."/>
            <person name="Viragh M."/>
            <person name="Kuo A."/>
            <person name="Thoen E."/>
            <person name="Andreopoulos B."/>
            <person name="Lu D."/>
            <person name="Skrede I."/>
            <person name="Drula E."/>
            <person name="Henrissat B."/>
            <person name="Morin E."/>
            <person name="Kohler A."/>
            <person name="Barry K."/>
            <person name="LaButti K."/>
            <person name="Morin E."/>
            <person name="Salamov A."/>
            <person name="Lipzen A."/>
            <person name="Mereny Z."/>
            <person name="Hegedus B."/>
            <person name="Baldrian P."/>
            <person name="Stursova M."/>
            <person name="Weitz H."/>
            <person name="Taylor A."/>
            <person name="Grigoriev I.V."/>
            <person name="Nagy L.G."/>
            <person name="Martin F."/>
            <person name="Kauserud H."/>
        </authorList>
    </citation>
    <scope>NUCLEOTIDE SEQUENCE</scope>
    <source>
        <strain evidence="1">9144</strain>
    </source>
</reference>
<dbReference type="InterPro" id="IPR032675">
    <property type="entry name" value="LRR_dom_sf"/>
</dbReference>
<dbReference type="EMBL" id="JARJCW010000115">
    <property type="protein sequence ID" value="KAJ7192801.1"/>
    <property type="molecule type" value="Genomic_DNA"/>
</dbReference>
<dbReference type="AlphaFoldDB" id="A0AAD6UY58"/>
<comment type="caution">
    <text evidence="1">The sequence shown here is derived from an EMBL/GenBank/DDBJ whole genome shotgun (WGS) entry which is preliminary data.</text>
</comment>
<proteinExistence type="predicted"/>
<evidence type="ECO:0000313" key="2">
    <source>
        <dbReference type="Proteomes" id="UP001219525"/>
    </source>
</evidence>
<organism evidence="1 2">
    <name type="scientific">Mycena pura</name>
    <dbReference type="NCBI Taxonomy" id="153505"/>
    <lineage>
        <taxon>Eukaryota</taxon>
        <taxon>Fungi</taxon>
        <taxon>Dikarya</taxon>
        <taxon>Basidiomycota</taxon>
        <taxon>Agaricomycotina</taxon>
        <taxon>Agaricomycetes</taxon>
        <taxon>Agaricomycetidae</taxon>
        <taxon>Agaricales</taxon>
        <taxon>Marasmiineae</taxon>
        <taxon>Mycenaceae</taxon>
        <taxon>Mycena</taxon>
    </lineage>
</organism>
<protein>
    <recommendedName>
        <fullName evidence="3">F-box domain-containing protein</fullName>
    </recommendedName>
</protein>
<keyword evidence="2" id="KW-1185">Reference proteome</keyword>
<name>A0AAD6UY58_9AGAR</name>
<evidence type="ECO:0008006" key="3">
    <source>
        <dbReference type="Google" id="ProtNLM"/>
    </source>
</evidence>